<protein>
    <recommendedName>
        <fullName evidence="4">3'(2'),5-bisphosphonucleoside 3'(2')-phosphohydrolase</fullName>
    </recommendedName>
    <alternativeName>
        <fullName evidence="5">DPNPase</fullName>
    </alternativeName>
</protein>
<dbReference type="KEGG" id="cqn:G7Y29_03100"/>
<sequence length="262" mass="28253">MTVADSQHSDSRLTNLIAQGTGEILKGIRGVGLLRGRELGEAGDDLAQNWIARVLAQHRPDDGFLSEEAADNQERLSKERVWIVDPLDGTKEFATGRQDWAVHVALVENGVPTHAAVGLPDLGVVFKSSDVRHVSGPLSRRIALSRNRPPEVAQFVADKLGFEAVGVGSAGAKAMHVLLGDYDAYIHAGGQYEWDQAAPVGVSLAAGLHASRLDGSELRYNNKDTYIPDLVICRPELKDEILEACATYLAERGSFDTPAGKH</sequence>
<reference evidence="7 8" key="1">
    <citation type="submission" date="2020-11" db="EMBL/GenBank/DDBJ databases">
        <title>Corynebacterium sp. MC1420.</title>
        <authorList>
            <person name="Zhou J."/>
        </authorList>
    </citation>
    <scope>NUCLEOTIDE SEQUENCE [LARGE SCALE GENOMIC DNA]</scope>
    <source>
        <strain evidence="7 8">MC1420</strain>
    </source>
</reference>
<dbReference type="InterPro" id="IPR020583">
    <property type="entry name" value="Inositol_monoP_metal-BS"/>
</dbReference>
<comment type="cofactor">
    <cofactor evidence="6">
        <name>Mg(2+)</name>
        <dbReference type="ChEBI" id="CHEBI:18420"/>
    </cofactor>
</comment>
<dbReference type="Gene3D" id="3.40.190.80">
    <property type="match status" value="1"/>
</dbReference>
<evidence type="ECO:0000313" key="7">
    <source>
        <dbReference type="EMBL" id="QPK83797.1"/>
    </source>
</evidence>
<dbReference type="PANTHER" id="PTHR43028:SF5">
    <property type="entry name" value="3'(2'),5'-BISPHOSPHATE NUCLEOTIDASE 1"/>
    <property type="match status" value="1"/>
</dbReference>
<evidence type="ECO:0000313" key="8">
    <source>
        <dbReference type="Proteomes" id="UP000594586"/>
    </source>
</evidence>
<evidence type="ECO:0000256" key="1">
    <source>
        <dbReference type="ARBA" id="ARBA00001625"/>
    </source>
</evidence>
<dbReference type="SUPFAM" id="SSF56655">
    <property type="entry name" value="Carbohydrate phosphatase"/>
    <property type="match status" value="1"/>
</dbReference>
<dbReference type="PANTHER" id="PTHR43028">
    <property type="entry name" value="3'(2'),5'-BISPHOSPHATE NUCLEOTIDASE 1"/>
    <property type="match status" value="1"/>
</dbReference>
<dbReference type="Gene3D" id="3.30.540.10">
    <property type="entry name" value="Fructose-1,6-Bisphosphatase, subunit A, domain 1"/>
    <property type="match status" value="1"/>
</dbReference>
<feature type="binding site" evidence="6">
    <location>
        <position position="87"/>
    </location>
    <ligand>
        <name>Mg(2+)</name>
        <dbReference type="ChEBI" id="CHEBI:18420"/>
        <label>1</label>
        <note>catalytic</note>
    </ligand>
</feature>
<dbReference type="PROSITE" id="PS00629">
    <property type="entry name" value="IMP_1"/>
    <property type="match status" value="1"/>
</dbReference>
<evidence type="ECO:0000256" key="3">
    <source>
        <dbReference type="ARBA" id="ARBA00022842"/>
    </source>
</evidence>
<dbReference type="Pfam" id="PF00459">
    <property type="entry name" value="Inositol_P"/>
    <property type="match status" value="1"/>
</dbReference>
<keyword evidence="8" id="KW-1185">Reference proteome</keyword>
<comment type="catalytic activity">
    <reaction evidence="1">
        <text>adenosine 3',5'-bisphosphate + H2O = AMP + phosphate</text>
        <dbReference type="Rhea" id="RHEA:10040"/>
        <dbReference type="ChEBI" id="CHEBI:15377"/>
        <dbReference type="ChEBI" id="CHEBI:43474"/>
        <dbReference type="ChEBI" id="CHEBI:58343"/>
        <dbReference type="ChEBI" id="CHEBI:456215"/>
        <dbReference type="EC" id="3.1.3.7"/>
    </reaction>
</comment>
<dbReference type="GO" id="GO:0050427">
    <property type="term" value="P:3'-phosphoadenosine 5'-phosphosulfate metabolic process"/>
    <property type="evidence" value="ECO:0007669"/>
    <property type="project" value="TreeGrafter"/>
</dbReference>
<name>A0A7T0KNJ1_9CORY</name>
<dbReference type="AlphaFoldDB" id="A0A7T0KNJ1"/>
<evidence type="ECO:0000256" key="2">
    <source>
        <dbReference type="ARBA" id="ARBA00022723"/>
    </source>
</evidence>
<dbReference type="PRINTS" id="PR00377">
    <property type="entry name" value="IMPHPHTASES"/>
</dbReference>
<evidence type="ECO:0000256" key="5">
    <source>
        <dbReference type="ARBA" id="ARBA00042530"/>
    </source>
</evidence>
<dbReference type="GO" id="GO:0008441">
    <property type="term" value="F:3'(2'),5'-bisphosphate nucleotidase activity"/>
    <property type="evidence" value="ECO:0007669"/>
    <property type="project" value="UniProtKB-EC"/>
</dbReference>
<feature type="binding site" evidence="6">
    <location>
        <position position="88"/>
    </location>
    <ligand>
        <name>Mg(2+)</name>
        <dbReference type="ChEBI" id="CHEBI:18420"/>
        <label>1</label>
        <note>catalytic</note>
    </ligand>
</feature>
<feature type="binding site" evidence="6">
    <location>
        <position position="195"/>
    </location>
    <ligand>
        <name>Mg(2+)</name>
        <dbReference type="ChEBI" id="CHEBI:18420"/>
        <label>1</label>
        <note>catalytic</note>
    </ligand>
</feature>
<dbReference type="GO" id="GO:0000103">
    <property type="term" value="P:sulfate assimilation"/>
    <property type="evidence" value="ECO:0007669"/>
    <property type="project" value="TreeGrafter"/>
</dbReference>
<accession>A0A7T0KNJ1</accession>
<keyword evidence="2 6" id="KW-0479">Metal-binding</keyword>
<dbReference type="RefSeq" id="WP_165001935.1">
    <property type="nucleotide sequence ID" value="NZ_CP064955.1"/>
</dbReference>
<keyword evidence="3 6" id="KW-0460">Magnesium</keyword>
<feature type="binding site" evidence="6">
    <location>
        <position position="85"/>
    </location>
    <ligand>
        <name>Mg(2+)</name>
        <dbReference type="ChEBI" id="CHEBI:18420"/>
        <label>1</label>
        <note>catalytic</note>
    </ligand>
</feature>
<organism evidence="7 8">
    <name type="scientific">Corynebacterium qintianiae</name>
    <dbReference type="NCBI Taxonomy" id="2709392"/>
    <lineage>
        <taxon>Bacteria</taxon>
        <taxon>Bacillati</taxon>
        <taxon>Actinomycetota</taxon>
        <taxon>Actinomycetes</taxon>
        <taxon>Mycobacteriales</taxon>
        <taxon>Corynebacteriaceae</taxon>
        <taxon>Corynebacterium</taxon>
    </lineage>
</organism>
<dbReference type="GO" id="GO:0046872">
    <property type="term" value="F:metal ion binding"/>
    <property type="evidence" value="ECO:0007669"/>
    <property type="project" value="UniProtKB-KW"/>
</dbReference>
<gene>
    <name evidence="7" type="ORF">G7Y29_03100</name>
</gene>
<evidence type="ECO:0000256" key="6">
    <source>
        <dbReference type="PIRSR" id="PIRSR600760-2"/>
    </source>
</evidence>
<dbReference type="CDD" id="cd01638">
    <property type="entry name" value="CysQ"/>
    <property type="match status" value="1"/>
</dbReference>
<dbReference type="Proteomes" id="UP000594586">
    <property type="component" value="Chromosome"/>
</dbReference>
<dbReference type="InterPro" id="IPR000760">
    <property type="entry name" value="Inositol_monophosphatase-like"/>
</dbReference>
<dbReference type="EMBL" id="CP064955">
    <property type="protein sequence ID" value="QPK83797.1"/>
    <property type="molecule type" value="Genomic_DNA"/>
</dbReference>
<proteinExistence type="predicted"/>
<dbReference type="InterPro" id="IPR050725">
    <property type="entry name" value="CysQ/Inositol_MonoPase"/>
</dbReference>
<evidence type="ECO:0000256" key="4">
    <source>
        <dbReference type="ARBA" id="ARBA00041694"/>
    </source>
</evidence>
<feature type="binding site" evidence="6">
    <location>
        <position position="67"/>
    </location>
    <ligand>
        <name>Mg(2+)</name>
        <dbReference type="ChEBI" id="CHEBI:18420"/>
        <label>1</label>
        <note>catalytic</note>
    </ligand>
</feature>